<organism evidence="1 2">
    <name type="scientific">Romanomermis culicivorax</name>
    <name type="common">Nematode worm</name>
    <dbReference type="NCBI Taxonomy" id="13658"/>
    <lineage>
        <taxon>Eukaryota</taxon>
        <taxon>Metazoa</taxon>
        <taxon>Ecdysozoa</taxon>
        <taxon>Nematoda</taxon>
        <taxon>Enoplea</taxon>
        <taxon>Dorylaimia</taxon>
        <taxon>Mermithida</taxon>
        <taxon>Mermithoidea</taxon>
        <taxon>Mermithidae</taxon>
        <taxon>Romanomermis</taxon>
    </lineage>
</organism>
<keyword evidence="1" id="KW-1185">Reference proteome</keyword>
<reference evidence="2" key="1">
    <citation type="submission" date="2022-11" db="UniProtKB">
        <authorList>
            <consortium name="WormBaseParasite"/>
        </authorList>
    </citation>
    <scope>IDENTIFICATION</scope>
</reference>
<sequence length="122" mass="13945">GACHAQTHEHYDDQLVGSCTEHTVVGQIQAQVPETELRQESKTAKVSKVEEELARGSFQMARQAEIKATVGRNVKSHQTLERQRLTMPPKIVHPMMETVDEIRGKSKPAWEWNLVDMYLDDY</sequence>
<protein>
    <submittedName>
        <fullName evidence="2">Uncharacterized protein</fullName>
    </submittedName>
</protein>
<evidence type="ECO:0000313" key="1">
    <source>
        <dbReference type="Proteomes" id="UP000887565"/>
    </source>
</evidence>
<dbReference type="WBParaSite" id="nRc.2.0.1.t16649-RA">
    <property type="protein sequence ID" value="nRc.2.0.1.t16649-RA"/>
    <property type="gene ID" value="nRc.2.0.1.g16649"/>
</dbReference>
<accession>A0A915ITE4</accession>
<dbReference type="Proteomes" id="UP000887565">
    <property type="component" value="Unplaced"/>
</dbReference>
<dbReference type="AlphaFoldDB" id="A0A915ITE4"/>
<name>A0A915ITE4_ROMCU</name>
<proteinExistence type="predicted"/>
<evidence type="ECO:0000313" key="2">
    <source>
        <dbReference type="WBParaSite" id="nRc.2.0.1.t16649-RA"/>
    </source>
</evidence>